<dbReference type="AlphaFoldDB" id="V3ZUU0"/>
<name>V3ZUU0_LOTGI</name>
<dbReference type="KEGG" id="lgi:LOTGIDRAFT_165871"/>
<evidence type="ECO:0000313" key="3">
    <source>
        <dbReference type="Proteomes" id="UP000030746"/>
    </source>
</evidence>
<dbReference type="STRING" id="225164.V3ZUU0"/>
<gene>
    <name evidence="2" type="ORF">LOTGIDRAFT_165871</name>
</gene>
<feature type="region of interest" description="Disordered" evidence="1">
    <location>
        <begin position="600"/>
        <end position="619"/>
    </location>
</feature>
<dbReference type="RefSeq" id="XP_009061160.1">
    <property type="nucleotide sequence ID" value="XM_009062912.1"/>
</dbReference>
<dbReference type="Proteomes" id="UP000030746">
    <property type="component" value="Unassembled WGS sequence"/>
</dbReference>
<feature type="compositionally biased region" description="Polar residues" evidence="1">
    <location>
        <begin position="171"/>
        <end position="191"/>
    </location>
</feature>
<accession>V3ZUU0</accession>
<evidence type="ECO:0000256" key="1">
    <source>
        <dbReference type="SAM" id="MobiDB-lite"/>
    </source>
</evidence>
<feature type="compositionally biased region" description="Polar residues" evidence="1">
    <location>
        <begin position="692"/>
        <end position="701"/>
    </location>
</feature>
<feature type="compositionally biased region" description="Polar residues" evidence="1">
    <location>
        <begin position="432"/>
        <end position="447"/>
    </location>
</feature>
<feature type="compositionally biased region" description="Polar residues" evidence="1">
    <location>
        <begin position="410"/>
        <end position="419"/>
    </location>
</feature>
<dbReference type="EMBL" id="KB202752">
    <property type="protein sequence ID" value="ESO88132.1"/>
    <property type="molecule type" value="Genomic_DNA"/>
</dbReference>
<feature type="non-terminal residue" evidence="2">
    <location>
        <position position="787"/>
    </location>
</feature>
<protein>
    <submittedName>
        <fullName evidence="2">Uncharacterized protein</fullName>
    </submittedName>
</protein>
<feature type="region of interest" description="Disordered" evidence="1">
    <location>
        <begin position="679"/>
        <end position="787"/>
    </location>
</feature>
<sequence length="787" mass="85813">MPELLKLYKLMVPVLFCFFPMDFVDLDKVLDEFEEEEKAAEDITPGRETKPSGYAEYIQSHLDKPWETLSTVPIGKPSVTSINDNTNIILNYDDPYHQSPDKLDYNTTNQINPIKKLEQLGLDNVDYSEQGFDRPVNDIIVTNIEYSTHHPVLNDHIHTRNIEYNSIPSVDDSSLQSVDNSSIQSGSNSGLPSLDTYSLPSVGNSSLSSQSSLKLMVNGDVKHESKSRLLASQVTAVQTDALSPNSELEFSSYPYPKSDIIVEGHDTVNAGEVKVDVVESVLNSKQIKTSDLKKDSIPALVNSSHQNVHQISETAKELTKVYQNGNSQCSVDNESLHSNELKGKIDSLDIPKVIGFGMEDTDVTPSDMDDYLNDLAKQMAAETPQLSQSLGSELIQAEKSSLPSEMVSPRSLSYSSHDQPALSSMIVKEKTPTSLSDELQQATNGLSDDQKEGSPCRDAGSSPDVVPKDEVYSSMEGAVGHSPECSSLERPNFVQEKSPNTLDYNRKGIVSDINISLTQDGDCLEIEQIINEPISLSEYDISCEPINHASKDHASSSGFVSEMPSVPREKTGKTDVSLDSDYHSGMSMDSVIMRNHDQAGIGQGARPKEPNHVKRGRPSSLLGLSKVNLEAPFSGTHVVDSSPEGNQNNVSSSGSSSVVNDSINSDQHTEYQNHVENNSSNVNSLQRGGQGFSQNSENTTGLEDLPVLRRNLDVASSSNGMASASRPHSWSPGGNASPQMNKSKRPSSLNLPPRGEFNPDDPGIVPCRTRGVLTPYPEQSEENETPQ</sequence>
<reference evidence="2 3" key="1">
    <citation type="journal article" date="2013" name="Nature">
        <title>Insights into bilaterian evolution from three spiralian genomes.</title>
        <authorList>
            <person name="Simakov O."/>
            <person name="Marletaz F."/>
            <person name="Cho S.J."/>
            <person name="Edsinger-Gonzales E."/>
            <person name="Havlak P."/>
            <person name="Hellsten U."/>
            <person name="Kuo D.H."/>
            <person name="Larsson T."/>
            <person name="Lv J."/>
            <person name="Arendt D."/>
            <person name="Savage R."/>
            <person name="Osoegawa K."/>
            <person name="de Jong P."/>
            <person name="Grimwood J."/>
            <person name="Chapman J.A."/>
            <person name="Shapiro H."/>
            <person name="Aerts A."/>
            <person name="Otillar R.P."/>
            <person name="Terry A.Y."/>
            <person name="Boore J.L."/>
            <person name="Grigoriev I.V."/>
            <person name="Lindberg D.R."/>
            <person name="Seaver E.C."/>
            <person name="Weisblat D.A."/>
            <person name="Putnam N.H."/>
            <person name="Rokhsar D.S."/>
        </authorList>
    </citation>
    <scope>NUCLEOTIDE SEQUENCE [LARGE SCALE GENOMIC DNA]</scope>
</reference>
<dbReference type="CTD" id="20240200"/>
<feature type="region of interest" description="Disordered" evidence="1">
    <location>
        <begin position="552"/>
        <end position="584"/>
    </location>
</feature>
<feature type="region of interest" description="Disordered" evidence="1">
    <location>
        <begin position="171"/>
        <end position="193"/>
    </location>
</feature>
<feature type="region of interest" description="Disordered" evidence="1">
    <location>
        <begin position="635"/>
        <end position="663"/>
    </location>
</feature>
<feature type="compositionally biased region" description="Low complexity" evidence="1">
    <location>
        <begin position="645"/>
        <end position="663"/>
    </location>
</feature>
<feature type="region of interest" description="Disordered" evidence="1">
    <location>
        <begin position="428"/>
        <end position="468"/>
    </location>
</feature>
<proteinExistence type="predicted"/>
<dbReference type="GeneID" id="20240200"/>
<organism evidence="2 3">
    <name type="scientific">Lottia gigantea</name>
    <name type="common">Giant owl limpet</name>
    <dbReference type="NCBI Taxonomy" id="225164"/>
    <lineage>
        <taxon>Eukaryota</taxon>
        <taxon>Metazoa</taxon>
        <taxon>Spiralia</taxon>
        <taxon>Lophotrochozoa</taxon>
        <taxon>Mollusca</taxon>
        <taxon>Gastropoda</taxon>
        <taxon>Patellogastropoda</taxon>
        <taxon>Lottioidea</taxon>
        <taxon>Lottiidae</taxon>
        <taxon>Lottia</taxon>
    </lineage>
</organism>
<feature type="compositionally biased region" description="Polar residues" evidence="1">
    <location>
        <begin position="714"/>
        <end position="750"/>
    </location>
</feature>
<dbReference type="HOGENOM" id="CLU_356673_0_0_1"/>
<feature type="region of interest" description="Disordered" evidence="1">
    <location>
        <begin position="400"/>
        <end position="419"/>
    </location>
</feature>
<keyword evidence="3" id="KW-1185">Reference proteome</keyword>
<evidence type="ECO:0000313" key="2">
    <source>
        <dbReference type="EMBL" id="ESO88132.1"/>
    </source>
</evidence>